<organism evidence="2 3">
    <name type="scientific">Neolewinella litorea</name>
    <dbReference type="NCBI Taxonomy" id="2562452"/>
    <lineage>
        <taxon>Bacteria</taxon>
        <taxon>Pseudomonadati</taxon>
        <taxon>Bacteroidota</taxon>
        <taxon>Saprospiria</taxon>
        <taxon>Saprospirales</taxon>
        <taxon>Lewinellaceae</taxon>
        <taxon>Neolewinella</taxon>
    </lineage>
</organism>
<keyword evidence="1" id="KW-0812">Transmembrane</keyword>
<keyword evidence="3" id="KW-1185">Reference proteome</keyword>
<dbReference type="AlphaFoldDB" id="A0A4S4NLN7"/>
<dbReference type="RefSeq" id="WP_168797545.1">
    <property type="nucleotide sequence ID" value="NZ_SRSF01000003.1"/>
</dbReference>
<evidence type="ECO:0000256" key="1">
    <source>
        <dbReference type="SAM" id="Phobius"/>
    </source>
</evidence>
<feature type="transmembrane region" description="Helical" evidence="1">
    <location>
        <begin position="109"/>
        <end position="130"/>
    </location>
</feature>
<evidence type="ECO:0000313" key="3">
    <source>
        <dbReference type="Proteomes" id="UP000308528"/>
    </source>
</evidence>
<protein>
    <recommendedName>
        <fullName evidence="4">Tryptophan-rich sensory protein</fullName>
    </recommendedName>
</protein>
<accession>A0A4S4NLN7</accession>
<proteinExistence type="predicted"/>
<evidence type="ECO:0000313" key="2">
    <source>
        <dbReference type="EMBL" id="THH39875.1"/>
    </source>
</evidence>
<keyword evidence="1" id="KW-1133">Transmembrane helix</keyword>
<gene>
    <name evidence="2" type="ORF">E4021_09700</name>
</gene>
<dbReference type="Proteomes" id="UP000308528">
    <property type="component" value="Unassembled WGS sequence"/>
</dbReference>
<comment type="caution">
    <text evidence="2">The sequence shown here is derived from an EMBL/GenBank/DDBJ whole genome shotgun (WGS) entry which is preliminary data.</text>
</comment>
<feature type="transmembrane region" description="Helical" evidence="1">
    <location>
        <begin position="227"/>
        <end position="246"/>
    </location>
</feature>
<keyword evidence="1" id="KW-0472">Membrane</keyword>
<name>A0A4S4NLN7_9BACT</name>
<evidence type="ECO:0008006" key="4">
    <source>
        <dbReference type="Google" id="ProtNLM"/>
    </source>
</evidence>
<dbReference type="EMBL" id="SRSF01000003">
    <property type="protein sequence ID" value="THH39875.1"/>
    <property type="molecule type" value="Genomic_DNA"/>
</dbReference>
<feature type="transmembrane region" description="Helical" evidence="1">
    <location>
        <begin position="205"/>
        <end position="221"/>
    </location>
</feature>
<feature type="transmembrane region" description="Helical" evidence="1">
    <location>
        <begin position="180"/>
        <end position="198"/>
    </location>
</feature>
<feature type="transmembrane region" description="Helical" evidence="1">
    <location>
        <begin position="12"/>
        <end position="34"/>
    </location>
</feature>
<reference evidence="2 3" key="1">
    <citation type="submission" date="2019-04" db="EMBL/GenBank/DDBJ databases">
        <title>Lewinella litorea sp. nov., isolated from a marine sand.</title>
        <authorList>
            <person name="Yoon J.-H."/>
        </authorList>
    </citation>
    <scope>NUCLEOTIDE SEQUENCE [LARGE SCALE GENOMIC DNA]</scope>
    <source>
        <strain evidence="2 3">HSMS-39</strain>
    </source>
</reference>
<feature type="transmembrane region" description="Helical" evidence="1">
    <location>
        <begin position="86"/>
        <end position="103"/>
    </location>
</feature>
<feature type="transmembrane region" description="Helical" evidence="1">
    <location>
        <begin position="151"/>
        <end position="168"/>
    </location>
</feature>
<sequence length="256" mass="27623">MLKLPMASSLRTWRIILLITFLLVPLANYLPILLDVSQDQFTDGTDTRVDAAGYGFSIWGVIFTGMILFSALQLRVSGGTPHLLRAYRFLFLAGLASIAFVPISFGSNYLWGAVDLLWHLVALIGAYVSLRAHVREVGSPQYGWTYFGPSMYLGWISAATVISTALALQQMGVDFAPQTAIYIATGLIVVLINLGAFLGGHNDGIYAGTVAWALVAVAVEQRDAPLIFWAGLAGAALLVVQGILGFTGRGRFFYAV</sequence>
<dbReference type="Gene3D" id="1.20.1260.100">
    <property type="entry name" value="TspO/MBR protein"/>
    <property type="match status" value="1"/>
</dbReference>
<dbReference type="InterPro" id="IPR038330">
    <property type="entry name" value="TspO/MBR-related_sf"/>
</dbReference>
<feature type="transmembrane region" description="Helical" evidence="1">
    <location>
        <begin position="54"/>
        <end position="74"/>
    </location>
</feature>